<dbReference type="EMBL" id="FLAC01000001">
    <property type="protein sequence ID" value="SAP39151.1"/>
    <property type="molecule type" value="Genomic_DNA"/>
</dbReference>
<dbReference type="AlphaFoldDB" id="A0A8G1ZXY1"/>
<sequence>MIENVGDVLRLVWRTRLNHATPGLNIDGLTVLRHALGALFQHPRLFNGQMNLFRFNILNLSAHRRSIDVQAAQDIGCRVHAYHAPGQFKVIVTAINFDA</sequence>
<comment type="caution">
    <text evidence="1">The sequence shown here is derived from an EMBL/GenBank/DDBJ whole genome shotgun (WGS) entry which is preliminary data.</text>
</comment>
<dbReference type="Proteomes" id="UP000078124">
    <property type="component" value="Unassembled WGS sequence"/>
</dbReference>
<evidence type="ECO:0000313" key="2">
    <source>
        <dbReference type="Proteomes" id="UP000078124"/>
    </source>
</evidence>
<accession>A0A8G1ZXY1</accession>
<name>A0A8G1ZXY1_RAOPL</name>
<reference evidence="1 2" key="1">
    <citation type="submission" date="2016-05" db="EMBL/GenBank/DDBJ databases">
        <authorList>
            <consortium name="Pathogen Informatics"/>
        </authorList>
    </citation>
    <scope>NUCLEOTIDE SEQUENCE [LARGE SCALE GENOMIC DNA]</scope>
    <source>
        <strain evidence="1 2">2880STDY5682802</strain>
    </source>
</reference>
<gene>
    <name evidence="1" type="ORF">SAMEA2273876_00051</name>
</gene>
<protein>
    <submittedName>
        <fullName evidence="1">Uncharacterized protein</fullName>
    </submittedName>
</protein>
<organism evidence="1 2">
    <name type="scientific">Raoultella planticola</name>
    <name type="common">Klebsiella planticola</name>
    <dbReference type="NCBI Taxonomy" id="575"/>
    <lineage>
        <taxon>Bacteria</taxon>
        <taxon>Pseudomonadati</taxon>
        <taxon>Pseudomonadota</taxon>
        <taxon>Gammaproteobacteria</taxon>
        <taxon>Enterobacterales</taxon>
        <taxon>Enterobacteriaceae</taxon>
        <taxon>Klebsiella/Raoultella group</taxon>
        <taxon>Raoultella</taxon>
    </lineage>
</organism>
<proteinExistence type="predicted"/>
<evidence type="ECO:0000313" key="1">
    <source>
        <dbReference type="EMBL" id="SAP39151.1"/>
    </source>
</evidence>